<accession>A0A9D4UHE0</accession>
<sequence>MATLKVICVTHEGIVDIQHYNVLHADTLFRSLMKSASSMSRRRRSMGRASDMVFLSFIWHHRLLITQKITRSCHAYSKLSKAKKIEWVADNTLVLQLPLFEVHGGR</sequence>
<protein>
    <submittedName>
        <fullName evidence="1">Uncharacterized protein</fullName>
    </submittedName>
</protein>
<keyword evidence="2" id="KW-1185">Reference proteome</keyword>
<dbReference type="Proteomes" id="UP000886520">
    <property type="component" value="Chromosome 17"/>
</dbReference>
<gene>
    <name evidence="1" type="ORF">GOP47_0017982</name>
</gene>
<dbReference type="EMBL" id="JABFUD020000017">
    <property type="protein sequence ID" value="KAI5067454.1"/>
    <property type="molecule type" value="Genomic_DNA"/>
</dbReference>
<comment type="caution">
    <text evidence="1">The sequence shown here is derived from an EMBL/GenBank/DDBJ whole genome shotgun (WGS) entry which is preliminary data.</text>
</comment>
<evidence type="ECO:0000313" key="2">
    <source>
        <dbReference type="Proteomes" id="UP000886520"/>
    </source>
</evidence>
<evidence type="ECO:0000313" key="1">
    <source>
        <dbReference type="EMBL" id="KAI5067454.1"/>
    </source>
</evidence>
<dbReference type="AlphaFoldDB" id="A0A9D4UHE0"/>
<organism evidence="1 2">
    <name type="scientific">Adiantum capillus-veneris</name>
    <name type="common">Maidenhair fern</name>
    <dbReference type="NCBI Taxonomy" id="13818"/>
    <lineage>
        <taxon>Eukaryota</taxon>
        <taxon>Viridiplantae</taxon>
        <taxon>Streptophyta</taxon>
        <taxon>Embryophyta</taxon>
        <taxon>Tracheophyta</taxon>
        <taxon>Polypodiopsida</taxon>
        <taxon>Polypodiidae</taxon>
        <taxon>Polypodiales</taxon>
        <taxon>Pteridineae</taxon>
        <taxon>Pteridaceae</taxon>
        <taxon>Vittarioideae</taxon>
        <taxon>Adiantum</taxon>
    </lineage>
</organism>
<reference evidence="1" key="1">
    <citation type="submission" date="2021-01" db="EMBL/GenBank/DDBJ databases">
        <title>Adiantum capillus-veneris genome.</title>
        <authorList>
            <person name="Fang Y."/>
            <person name="Liao Q."/>
        </authorList>
    </citation>
    <scope>NUCLEOTIDE SEQUENCE</scope>
    <source>
        <strain evidence="1">H3</strain>
        <tissue evidence="1">Leaf</tissue>
    </source>
</reference>
<name>A0A9D4UHE0_ADICA</name>
<proteinExistence type="predicted"/>